<proteinExistence type="predicted"/>
<comment type="caution">
    <text evidence="1">The sequence shown here is derived from an EMBL/GenBank/DDBJ whole genome shotgun (WGS) entry which is preliminary data.</text>
</comment>
<protein>
    <submittedName>
        <fullName evidence="1">Uncharacterized protein</fullName>
    </submittedName>
</protein>
<name>A0A3E5GW76_9FIRM</name>
<accession>A0A3E5GW76</accession>
<reference evidence="1 2" key="1">
    <citation type="submission" date="2018-08" db="EMBL/GenBank/DDBJ databases">
        <title>A genome reference for cultivated species of the human gut microbiota.</title>
        <authorList>
            <person name="Zou Y."/>
            <person name="Xue W."/>
            <person name="Luo G."/>
        </authorList>
    </citation>
    <scope>NUCLEOTIDE SEQUENCE [LARGE SCALE GENOMIC DNA]</scope>
    <source>
        <strain evidence="1 2">OM02-12</strain>
    </source>
</reference>
<keyword evidence="2" id="KW-1185">Reference proteome</keyword>
<gene>
    <name evidence="1" type="ORF">DXB12_00630</name>
</gene>
<evidence type="ECO:0000313" key="1">
    <source>
        <dbReference type="EMBL" id="RGO54835.1"/>
    </source>
</evidence>
<evidence type="ECO:0000313" key="2">
    <source>
        <dbReference type="Proteomes" id="UP000261055"/>
    </source>
</evidence>
<sequence length="345" mass="40900">MFELVQSQWMREYFEEIGFAFTDFQKATLIWNAPGRLRQEILDALEELSEKTRDKTLRRQINERLNYEKKTFETFTRNQSGKYVYVVEDMEYENGGFFSDYNRALKYAKKYMQSYELKCRICKQMIVNTDADEIVRNPWRGNPNLGFETEEYCAYDGTAVASVTLNMSGEIERFNSYELPKEEKIVDSYQVERFEYHFIKIPCPLQAGTTVKDIRNGSYYVLAGGEADWNRYLNRIEEKNWYVDFSDIQMICYKLTESGIWSHEHINPLYLEVEFPTYIEDDPKRQALRYATEALGDYLCHKSKGKEFCPDLILKYARKYAEVCRGKSLSEKTLEEAKKPEDIMM</sequence>
<dbReference type="AlphaFoldDB" id="A0A3E5GW76"/>
<organism evidence="1 2">
    <name type="scientific">Dorea formicigenerans</name>
    <dbReference type="NCBI Taxonomy" id="39486"/>
    <lineage>
        <taxon>Bacteria</taxon>
        <taxon>Bacillati</taxon>
        <taxon>Bacillota</taxon>
        <taxon>Clostridia</taxon>
        <taxon>Lachnospirales</taxon>
        <taxon>Lachnospiraceae</taxon>
        <taxon>Dorea</taxon>
    </lineage>
</organism>
<dbReference type="EMBL" id="QSVQ01000001">
    <property type="protein sequence ID" value="RGO54835.1"/>
    <property type="molecule type" value="Genomic_DNA"/>
</dbReference>
<dbReference type="RefSeq" id="WP_117612677.1">
    <property type="nucleotide sequence ID" value="NZ_QSVQ01000001.1"/>
</dbReference>
<dbReference type="Proteomes" id="UP000261055">
    <property type="component" value="Unassembled WGS sequence"/>
</dbReference>